<comment type="caution">
    <text evidence="1">The sequence shown here is derived from an EMBL/GenBank/DDBJ whole genome shotgun (WGS) entry which is preliminary data.</text>
</comment>
<dbReference type="EMBL" id="CAMPGE010010011">
    <property type="protein sequence ID" value="CAI2368867.1"/>
    <property type="molecule type" value="Genomic_DNA"/>
</dbReference>
<dbReference type="Proteomes" id="UP001295684">
    <property type="component" value="Unassembled WGS sequence"/>
</dbReference>
<protein>
    <submittedName>
        <fullName evidence="1">Uncharacterized protein</fullName>
    </submittedName>
</protein>
<organism evidence="1 2">
    <name type="scientific">Euplotes crassus</name>
    <dbReference type="NCBI Taxonomy" id="5936"/>
    <lineage>
        <taxon>Eukaryota</taxon>
        <taxon>Sar</taxon>
        <taxon>Alveolata</taxon>
        <taxon>Ciliophora</taxon>
        <taxon>Intramacronucleata</taxon>
        <taxon>Spirotrichea</taxon>
        <taxon>Hypotrichia</taxon>
        <taxon>Euplotida</taxon>
        <taxon>Euplotidae</taxon>
        <taxon>Moneuplotes</taxon>
    </lineage>
</organism>
<sequence length="137" mass="16159">MVCYNRSKIFGAHSGWKKRLWQRIAKEMNNFVKNDPRYSLIDSFDEFQCRYKYQRLIFKEERESGKFLEKGGKRSKIKRKRLIIHSPLNKPLNLLESYPSQIKKSRSISTELNSSKCLFPNLNDCSRACEDSQITSG</sequence>
<reference evidence="1" key="1">
    <citation type="submission" date="2023-07" db="EMBL/GenBank/DDBJ databases">
        <authorList>
            <consortium name="AG Swart"/>
            <person name="Singh M."/>
            <person name="Singh A."/>
            <person name="Seah K."/>
            <person name="Emmerich C."/>
        </authorList>
    </citation>
    <scope>NUCLEOTIDE SEQUENCE</scope>
    <source>
        <strain evidence="1">DP1</strain>
    </source>
</reference>
<evidence type="ECO:0000313" key="2">
    <source>
        <dbReference type="Proteomes" id="UP001295684"/>
    </source>
</evidence>
<keyword evidence="2" id="KW-1185">Reference proteome</keyword>
<name>A0AAD1UHQ2_EUPCR</name>
<evidence type="ECO:0000313" key="1">
    <source>
        <dbReference type="EMBL" id="CAI2368867.1"/>
    </source>
</evidence>
<gene>
    <name evidence="1" type="ORF">ECRASSUSDP1_LOCUS10163</name>
</gene>
<dbReference type="AlphaFoldDB" id="A0AAD1UHQ2"/>
<proteinExistence type="predicted"/>
<accession>A0AAD1UHQ2</accession>